<organism evidence="3 4">
    <name type="scientific">Ignelater luminosus</name>
    <name type="common">Cucubano</name>
    <name type="synonym">Pyrophorus luminosus</name>
    <dbReference type="NCBI Taxonomy" id="2038154"/>
    <lineage>
        <taxon>Eukaryota</taxon>
        <taxon>Metazoa</taxon>
        <taxon>Ecdysozoa</taxon>
        <taxon>Arthropoda</taxon>
        <taxon>Hexapoda</taxon>
        <taxon>Insecta</taxon>
        <taxon>Pterygota</taxon>
        <taxon>Neoptera</taxon>
        <taxon>Endopterygota</taxon>
        <taxon>Coleoptera</taxon>
        <taxon>Polyphaga</taxon>
        <taxon>Elateriformia</taxon>
        <taxon>Elateroidea</taxon>
        <taxon>Elateridae</taxon>
        <taxon>Agrypninae</taxon>
        <taxon>Pyrophorini</taxon>
        <taxon>Ignelater</taxon>
    </lineage>
</organism>
<accession>A0A8K0GQB1</accession>
<evidence type="ECO:0000256" key="2">
    <source>
        <dbReference type="ARBA" id="ARBA00022801"/>
    </source>
</evidence>
<keyword evidence="4" id="KW-1185">Reference proteome</keyword>
<dbReference type="Proteomes" id="UP000801492">
    <property type="component" value="Unassembled WGS sequence"/>
</dbReference>
<comment type="caution">
    <text evidence="3">The sequence shown here is derived from an EMBL/GenBank/DDBJ whole genome shotgun (WGS) entry which is preliminary data.</text>
</comment>
<dbReference type="PANTHER" id="PTHR10858">
    <property type="entry name" value="DEOXYRIBONUCLEASE II"/>
    <property type="match status" value="1"/>
</dbReference>
<evidence type="ECO:0000256" key="1">
    <source>
        <dbReference type="ARBA" id="ARBA00007527"/>
    </source>
</evidence>
<dbReference type="EMBL" id="VTPC01000425">
    <property type="protein sequence ID" value="KAF2905818.1"/>
    <property type="molecule type" value="Genomic_DNA"/>
</dbReference>
<dbReference type="CDD" id="cd09121">
    <property type="entry name" value="PLDc_DNaseII_2"/>
    <property type="match status" value="1"/>
</dbReference>
<protein>
    <submittedName>
        <fullName evidence="3">Uncharacterized protein</fullName>
    </submittedName>
</protein>
<evidence type="ECO:0000313" key="4">
    <source>
        <dbReference type="Proteomes" id="UP000801492"/>
    </source>
</evidence>
<dbReference type="InterPro" id="IPR004947">
    <property type="entry name" value="DNase_II"/>
</dbReference>
<gene>
    <name evidence="3" type="ORF">ILUMI_00354</name>
</gene>
<reference evidence="3" key="1">
    <citation type="submission" date="2019-08" db="EMBL/GenBank/DDBJ databases">
        <title>The genome of the North American firefly Photinus pyralis.</title>
        <authorList>
            <consortium name="Photinus pyralis genome working group"/>
            <person name="Fallon T.R."/>
            <person name="Sander Lower S.E."/>
            <person name="Weng J.-K."/>
        </authorList>
    </citation>
    <scope>NUCLEOTIDE SEQUENCE</scope>
    <source>
        <strain evidence="3">TRF0915ILg1</strain>
        <tissue evidence="3">Whole body</tissue>
    </source>
</reference>
<keyword evidence="2" id="KW-0378">Hydrolase</keyword>
<dbReference type="Pfam" id="PF03265">
    <property type="entry name" value="DNase_II"/>
    <property type="match status" value="1"/>
</dbReference>
<comment type="similarity">
    <text evidence="1">Belongs to the DNase II family.</text>
</comment>
<name>A0A8K0GQB1_IGNLU</name>
<proteinExistence type="inferred from homology"/>
<dbReference type="OrthoDB" id="10261598at2759"/>
<sequence length="218" mass="25258">MNKTGFYPPNGLRFGQNFLCISLDVTNLNKVGVQLEYNEANVFYKNVPEHLKSVYFNYIDPHIAKTHRLREKKLEKLSSLQDITFFSFAKKGSFRKDLYLDWVAPTLHSNLYVQTWLNSKNPLPSNCNKNYSVNNVEHLRFNQFELSFKTTIDHSKWAVSARRSPKKWICIGDVNRASRQTMRGGGTVCFTNKNVVHAYQSIVVKTEECEHIQSIKST</sequence>
<dbReference type="AlphaFoldDB" id="A0A8K0GQB1"/>
<dbReference type="GO" id="GO:0006309">
    <property type="term" value="P:apoptotic DNA fragmentation"/>
    <property type="evidence" value="ECO:0007669"/>
    <property type="project" value="TreeGrafter"/>
</dbReference>
<dbReference type="GO" id="GO:0004531">
    <property type="term" value="F:deoxyribonuclease II activity"/>
    <property type="evidence" value="ECO:0007669"/>
    <property type="project" value="InterPro"/>
</dbReference>
<evidence type="ECO:0000313" key="3">
    <source>
        <dbReference type="EMBL" id="KAF2905818.1"/>
    </source>
</evidence>
<dbReference type="PANTHER" id="PTHR10858:SF23">
    <property type="entry name" value="DEOXYRIBONUCLEASE II"/>
    <property type="match status" value="1"/>
</dbReference>